<reference evidence="4 5" key="1">
    <citation type="journal article" date="2023" name="Nat. Commun.">
        <title>Origin of minicircular mitochondrial genomes in red algae.</title>
        <authorList>
            <person name="Lee Y."/>
            <person name="Cho C.H."/>
            <person name="Lee Y.M."/>
            <person name="Park S.I."/>
            <person name="Yang J.H."/>
            <person name="West J.A."/>
            <person name="Bhattacharya D."/>
            <person name="Yoon H.S."/>
        </authorList>
    </citation>
    <scope>NUCLEOTIDE SEQUENCE [LARGE SCALE GENOMIC DNA]</scope>
    <source>
        <strain evidence="4 5">CCMP1338</strain>
        <tissue evidence="4">Whole cell</tissue>
    </source>
</reference>
<dbReference type="GO" id="GO:0009536">
    <property type="term" value="C:plastid"/>
    <property type="evidence" value="ECO:0007669"/>
    <property type="project" value="UniProtKB-SubCell"/>
</dbReference>
<evidence type="ECO:0000313" key="4">
    <source>
        <dbReference type="EMBL" id="KAJ8903817.1"/>
    </source>
</evidence>
<dbReference type="Proteomes" id="UP001157974">
    <property type="component" value="Unassembled WGS sequence"/>
</dbReference>
<dbReference type="InterPro" id="IPR039633">
    <property type="entry name" value="PAP"/>
</dbReference>
<dbReference type="EMBL" id="JAMWBK010000006">
    <property type="protein sequence ID" value="KAJ8903817.1"/>
    <property type="molecule type" value="Genomic_DNA"/>
</dbReference>
<evidence type="ECO:0000259" key="3">
    <source>
        <dbReference type="Pfam" id="PF04755"/>
    </source>
</evidence>
<feature type="domain" description="Plastid lipid-associated protein/fibrillin conserved" evidence="3">
    <location>
        <begin position="40"/>
        <end position="219"/>
    </location>
</feature>
<proteinExistence type="predicted"/>
<dbReference type="AlphaFoldDB" id="A0AAV8URT0"/>
<sequence>MSKSDRRAQVKQELREKIQIARKEQRVVRNAPATNVNLRKELEQDIVSTIEELESLAPYAKPLIENPGLIDGIWRTLYSDAREISFLAKLPGGFKCGQVLQVIDLANSKFFNIAVIVHSTGLLKGFVRVSAIFTPAPNRSLVKKRGVFQLDGNLILIQFKLRSYHLARLAIFPNIFKKQPIQAVNANDGGGYRVPSLLLTYIDEEIRVGRSADGRIFLLEKIEKIPWGTSLPKGIFDKTDGF</sequence>
<name>A0AAV8URT0_9RHOD</name>
<evidence type="ECO:0000313" key="5">
    <source>
        <dbReference type="Proteomes" id="UP001157974"/>
    </source>
</evidence>
<organism evidence="4 5">
    <name type="scientific">Rhodosorus marinus</name>
    <dbReference type="NCBI Taxonomy" id="101924"/>
    <lineage>
        <taxon>Eukaryota</taxon>
        <taxon>Rhodophyta</taxon>
        <taxon>Stylonematophyceae</taxon>
        <taxon>Stylonematales</taxon>
        <taxon>Stylonemataceae</taxon>
        <taxon>Rhodosorus</taxon>
    </lineage>
</organism>
<keyword evidence="2" id="KW-0934">Plastid</keyword>
<comment type="caution">
    <text evidence="4">The sequence shown here is derived from an EMBL/GenBank/DDBJ whole genome shotgun (WGS) entry which is preliminary data.</text>
</comment>
<evidence type="ECO:0000256" key="1">
    <source>
        <dbReference type="ARBA" id="ARBA00004474"/>
    </source>
</evidence>
<evidence type="ECO:0000256" key="2">
    <source>
        <dbReference type="ARBA" id="ARBA00022640"/>
    </source>
</evidence>
<comment type="subcellular location">
    <subcellularLocation>
        <location evidence="1">Plastid</location>
    </subcellularLocation>
</comment>
<protein>
    <recommendedName>
        <fullName evidence="3">Plastid lipid-associated protein/fibrillin conserved domain-containing protein</fullName>
    </recommendedName>
</protein>
<gene>
    <name evidence="4" type="ORF">NDN08_000350</name>
</gene>
<accession>A0AAV8URT0</accession>
<dbReference type="PANTHER" id="PTHR31906">
    <property type="entry name" value="PLASTID-LIPID-ASSOCIATED PROTEIN 4, CHLOROPLASTIC-RELATED"/>
    <property type="match status" value="1"/>
</dbReference>
<dbReference type="InterPro" id="IPR006843">
    <property type="entry name" value="PAP/fibrillin_dom"/>
</dbReference>
<dbReference type="Pfam" id="PF04755">
    <property type="entry name" value="PAP_fibrillin"/>
    <property type="match status" value="1"/>
</dbReference>
<keyword evidence="5" id="KW-1185">Reference proteome</keyword>